<feature type="binding site" evidence="12">
    <location>
        <position position="437"/>
    </location>
    <ligand>
        <name>Zn(2+)</name>
        <dbReference type="ChEBI" id="CHEBI:29105"/>
        <label>2</label>
    </ligand>
</feature>
<keyword evidence="2 12" id="KW-0235">DNA replication</keyword>
<dbReference type="NCBIfam" id="NF004067">
    <property type="entry name" value="PRK05580.1-4"/>
    <property type="match status" value="1"/>
</dbReference>
<dbReference type="Pfam" id="PF18319">
    <property type="entry name" value="Zn_ribbon_PriA"/>
    <property type="match status" value="1"/>
</dbReference>
<feature type="binding site" evidence="12">
    <location>
        <position position="458"/>
    </location>
    <ligand>
        <name>Zn(2+)</name>
        <dbReference type="ChEBI" id="CHEBI:29105"/>
        <label>2</label>
    </ligand>
</feature>
<dbReference type="EC" id="5.6.2.4" evidence="12"/>
<comment type="catalytic activity">
    <reaction evidence="12">
        <text>Couples ATP hydrolysis with the unwinding of duplex DNA by translocating in the 3'-5' direction.</text>
        <dbReference type="EC" id="5.6.2.4"/>
    </reaction>
</comment>
<evidence type="ECO:0000256" key="11">
    <source>
        <dbReference type="ARBA" id="ARBA00048988"/>
    </source>
</evidence>
<dbReference type="InterPro" id="IPR005259">
    <property type="entry name" value="PriA"/>
</dbReference>
<dbReference type="InterPro" id="IPR027417">
    <property type="entry name" value="P-loop_NTPase"/>
</dbReference>
<dbReference type="InterPro" id="IPR001650">
    <property type="entry name" value="Helicase_C-like"/>
</dbReference>
<evidence type="ECO:0000313" key="15">
    <source>
        <dbReference type="EMBL" id="PWN56075.1"/>
    </source>
</evidence>
<dbReference type="CDD" id="cd17929">
    <property type="entry name" value="DEXHc_priA"/>
    <property type="match status" value="1"/>
</dbReference>
<dbReference type="GO" id="GO:0006310">
    <property type="term" value="P:DNA recombination"/>
    <property type="evidence" value="ECO:0007669"/>
    <property type="project" value="InterPro"/>
</dbReference>
<dbReference type="PANTHER" id="PTHR30580:SF0">
    <property type="entry name" value="PRIMOSOMAL PROTEIN N"/>
    <property type="match status" value="1"/>
</dbReference>
<gene>
    <name evidence="12" type="primary">priA</name>
    <name evidence="15" type="ORF">DEH80_09705</name>
</gene>
<dbReference type="Pfam" id="PF17764">
    <property type="entry name" value="PriA_3primeBD"/>
    <property type="match status" value="1"/>
</dbReference>
<dbReference type="Gene3D" id="3.40.1440.60">
    <property type="entry name" value="PriA, 3(prime) DNA-binding domain"/>
    <property type="match status" value="1"/>
</dbReference>
<dbReference type="OrthoDB" id="9759544at2"/>
<keyword evidence="8 12" id="KW-0067">ATP-binding</keyword>
<dbReference type="Pfam" id="PF00270">
    <property type="entry name" value="DEAD"/>
    <property type="match status" value="1"/>
</dbReference>
<dbReference type="Pfam" id="PF18074">
    <property type="entry name" value="PriA_C"/>
    <property type="match status" value="1"/>
</dbReference>
<dbReference type="InterPro" id="IPR041222">
    <property type="entry name" value="PriA_3primeBD"/>
</dbReference>
<keyword evidence="5 12" id="KW-0378">Hydrolase</keyword>
<evidence type="ECO:0000313" key="16">
    <source>
        <dbReference type="Proteomes" id="UP000251800"/>
    </source>
</evidence>
<keyword evidence="7 12" id="KW-0862">Zinc</keyword>
<evidence type="ECO:0000259" key="13">
    <source>
        <dbReference type="PROSITE" id="PS51192"/>
    </source>
</evidence>
<comment type="caution">
    <text evidence="15">The sequence shown here is derived from an EMBL/GenBank/DDBJ whole genome shotgun (WGS) entry which is preliminary data.</text>
</comment>
<proteinExistence type="inferred from homology"/>
<dbReference type="GO" id="GO:0006269">
    <property type="term" value="P:DNA replication, synthesis of primer"/>
    <property type="evidence" value="ECO:0007669"/>
    <property type="project" value="UniProtKB-KW"/>
</dbReference>
<evidence type="ECO:0000256" key="2">
    <source>
        <dbReference type="ARBA" id="ARBA00022705"/>
    </source>
</evidence>
<feature type="binding site" evidence="12">
    <location>
        <position position="471"/>
    </location>
    <ligand>
        <name>Zn(2+)</name>
        <dbReference type="ChEBI" id="CHEBI:29105"/>
        <label>1</label>
    </ligand>
</feature>
<evidence type="ECO:0000256" key="4">
    <source>
        <dbReference type="ARBA" id="ARBA00022741"/>
    </source>
</evidence>
<keyword evidence="16" id="KW-1185">Reference proteome</keyword>
<evidence type="ECO:0000256" key="3">
    <source>
        <dbReference type="ARBA" id="ARBA00022723"/>
    </source>
</evidence>
<feature type="binding site" evidence="12">
    <location>
        <position position="455"/>
    </location>
    <ligand>
        <name>Zn(2+)</name>
        <dbReference type="ChEBI" id="CHEBI:29105"/>
        <label>2</label>
    </ligand>
</feature>
<dbReference type="InterPro" id="IPR014001">
    <property type="entry name" value="Helicase_ATP-bd"/>
</dbReference>
<comment type="cofactor">
    <cofactor evidence="12">
        <name>Zn(2+)</name>
        <dbReference type="ChEBI" id="CHEBI:29105"/>
    </cofactor>
    <text evidence="12">Binds 2 zinc ions per subunit.</text>
</comment>
<keyword evidence="10 12" id="KW-0413">Isomerase</keyword>
<dbReference type="PROSITE" id="PS51194">
    <property type="entry name" value="HELICASE_CTER"/>
    <property type="match status" value="1"/>
</dbReference>
<sequence>MSTGESSRTVQVAVPTPLYRCFDYDLSAGQSAPPGTRVQVPFGRRRLVGVVTSQDAAADQRPRKCVEAVLDDTPIFGAEDRALIEWTARYFAAPIGEVYSLALPVRLRAGQSAAWSAPQAWRLRDDHPTPARLGRRQQAALDALRDGALGEDELRARSGLDRRGVERLSALKLITAAEDASPAAAGTAARLSDAQAAAVASLTARLGQFSASLVDGVTGSGKTEVYLAVAAEVIARGGQVLVLVPEIGLVNSMADRVRARLGRSPRVLHSGLSDGERAEQWLAARAGAADVVIATRSGVFVPMPRLGLIVVDEEHDGSYKQEDGCRYSARAVAVWRARQRAIPIVLGSATPSLESLQLVQAGQCERLVLPGRAGAAVLPSVRLVDVRAHQLEHGLCHESLTAMTEHLQAGGQVLVFLNRRGYAPAVLCHSCGWVADCHRCDAHLTLHRARNRLCCHHCGLEAAPPDRCPDCGDRNFVGAGAGTERLEHALARRFAGFPVLRIDRDTTRRVGELDARLARAASGEARILVGTQMLAKGHNFPNLSLVVIVDADQGLFSADFRAGERMAQGIFQVGGRAGRAQRAGEVLIQTHHPDHPLLQQLVRGDYGGFARMALAERHETALPPASHLVLLRAESTDTDRPLEWLREAATVGRQLFHDSVSIWDPTPAPMARRAGRHRAQLLLECARRAPLQSGLPAWIEALANLRNSRKLRWSLDVDPQSML</sequence>
<dbReference type="InterPro" id="IPR041236">
    <property type="entry name" value="PriA_C"/>
</dbReference>
<dbReference type="InterPro" id="IPR011545">
    <property type="entry name" value="DEAD/DEAH_box_helicase_dom"/>
</dbReference>
<comment type="subunit">
    <text evidence="12">Component of the replication restart primosome.</text>
</comment>
<dbReference type="GO" id="GO:0016887">
    <property type="term" value="F:ATP hydrolysis activity"/>
    <property type="evidence" value="ECO:0007669"/>
    <property type="project" value="RHEA"/>
</dbReference>
<comment type="similarity">
    <text evidence="12">Belongs to the helicase family. PriA subfamily.</text>
</comment>
<comment type="catalytic activity">
    <reaction evidence="11 12">
        <text>ATP + H2O = ADP + phosphate + H(+)</text>
        <dbReference type="Rhea" id="RHEA:13065"/>
        <dbReference type="ChEBI" id="CHEBI:15377"/>
        <dbReference type="ChEBI" id="CHEBI:15378"/>
        <dbReference type="ChEBI" id="CHEBI:30616"/>
        <dbReference type="ChEBI" id="CHEBI:43474"/>
        <dbReference type="ChEBI" id="CHEBI:456216"/>
        <dbReference type="EC" id="5.6.2.4"/>
    </reaction>
</comment>
<feature type="binding site" evidence="12">
    <location>
        <position position="468"/>
    </location>
    <ligand>
        <name>Zn(2+)</name>
        <dbReference type="ChEBI" id="CHEBI:29105"/>
        <label>1</label>
    </ligand>
</feature>
<dbReference type="GO" id="GO:0005524">
    <property type="term" value="F:ATP binding"/>
    <property type="evidence" value="ECO:0007669"/>
    <property type="project" value="UniProtKB-UniRule"/>
</dbReference>
<name>A0A363UKX2_9GAMM</name>
<dbReference type="InterPro" id="IPR042115">
    <property type="entry name" value="PriA_3primeBD_sf"/>
</dbReference>
<dbReference type="GO" id="GO:0006302">
    <property type="term" value="P:double-strand break repair"/>
    <property type="evidence" value="ECO:0007669"/>
    <property type="project" value="InterPro"/>
</dbReference>
<keyword evidence="1 12" id="KW-0639">Primosome</keyword>
<dbReference type="RefSeq" id="WP_109720291.1">
    <property type="nucleotide sequence ID" value="NZ_QEQK01000007.1"/>
</dbReference>
<dbReference type="NCBIfam" id="TIGR00595">
    <property type="entry name" value="priA"/>
    <property type="match status" value="1"/>
</dbReference>
<dbReference type="FunFam" id="3.40.50.300:FF:000489">
    <property type="entry name" value="Primosome assembly protein PriA"/>
    <property type="match status" value="1"/>
</dbReference>
<dbReference type="HAMAP" id="MF_00983">
    <property type="entry name" value="PriA"/>
    <property type="match status" value="1"/>
</dbReference>
<evidence type="ECO:0000256" key="10">
    <source>
        <dbReference type="ARBA" id="ARBA00023235"/>
    </source>
</evidence>
<dbReference type="EMBL" id="QEQK01000007">
    <property type="protein sequence ID" value="PWN56075.1"/>
    <property type="molecule type" value="Genomic_DNA"/>
</dbReference>
<keyword evidence="3 12" id="KW-0479">Metal-binding</keyword>
<dbReference type="GO" id="GO:1990077">
    <property type="term" value="C:primosome complex"/>
    <property type="evidence" value="ECO:0007669"/>
    <property type="project" value="UniProtKB-UniRule"/>
</dbReference>
<reference evidence="15 16" key="1">
    <citation type="submission" date="2018-05" db="EMBL/GenBank/DDBJ databases">
        <title>Abyssibacter profundi OUC007T gen. nov., sp. nov, a marine bacterium isolated from seawater of the Mariana Trench.</title>
        <authorList>
            <person name="Zhou S."/>
        </authorList>
    </citation>
    <scope>NUCLEOTIDE SEQUENCE [LARGE SCALE GENOMIC DNA]</scope>
    <source>
        <strain evidence="15 16">OUC007</strain>
    </source>
</reference>
<feature type="domain" description="Helicase ATP-binding" evidence="13">
    <location>
        <begin position="203"/>
        <end position="369"/>
    </location>
</feature>
<dbReference type="Gene3D" id="3.40.50.300">
    <property type="entry name" value="P-loop containing nucleotide triphosphate hydrolases"/>
    <property type="match status" value="2"/>
</dbReference>
<dbReference type="GO" id="GO:0008270">
    <property type="term" value="F:zinc ion binding"/>
    <property type="evidence" value="ECO:0007669"/>
    <property type="project" value="UniProtKB-UniRule"/>
</dbReference>
<dbReference type="SUPFAM" id="SSF52540">
    <property type="entry name" value="P-loop containing nucleoside triphosphate hydrolases"/>
    <property type="match status" value="1"/>
</dbReference>
<dbReference type="AlphaFoldDB" id="A0A363UKX2"/>
<keyword evidence="4 12" id="KW-0547">Nucleotide-binding</keyword>
<evidence type="ECO:0000256" key="5">
    <source>
        <dbReference type="ARBA" id="ARBA00022801"/>
    </source>
</evidence>
<keyword evidence="6 12" id="KW-0347">Helicase</keyword>
<dbReference type="Proteomes" id="UP000251800">
    <property type="component" value="Unassembled WGS sequence"/>
</dbReference>
<evidence type="ECO:0000259" key="14">
    <source>
        <dbReference type="PROSITE" id="PS51194"/>
    </source>
</evidence>
<feature type="binding site" evidence="12">
    <location>
        <position position="428"/>
    </location>
    <ligand>
        <name>Zn(2+)</name>
        <dbReference type="ChEBI" id="CHEBI:29105"/>
        <label>1</label>
    </ligand>
</feature>
<dbReference type="GO" id="GO:0003677">
    <property type="term" value="F:DNA binding"/>
    <property type="evidence" value="ECO:0007669"/>
    <property type="project" value="UniProtKB-UniRule"/>
</dbReference>
<accession>A0A363UKX2</accession>
<comment type="function">
    <text evidence="12">Initiates the restart of stalled replication forks, which reloads the replicative helicase on sites other than the origin of replication. Recognizes and binds to abandoned replication forks and remodels them to uncover a helicase loading site. Promotes assembly of the primosome at these replication forks.</text>
</comment>
<dbReference type="GO" id="GO:0043138">
    <property type="term" value="F:3'-5' DNA helicase activity"/>
    <property type="evidence" value="ECO:0007669"/>
    <property type="project" value="UniProtKB-EC"/>
</dbReference>
<feature type="domain" description="Helicase C-terminal" evidence="14">
    <location>
        <begin position="439"/>
        <end position="628"/>
    </location>
</feature>
<keyword evidence="9 12" id="KW-0238">DNA-binding</keyword>
<feature type="binding site" evidence="12">
    <location>
        <position position="440"/>
    </location>
    <ligand>
        <name>Zn(2+)</name>
        <dbReference type="ChEBI" id="CHEBI:29105"/>
        <label>2</label>
    </ligand>
</feature>
<dbReference type="CDD" id="cd18804">
    <property type="entry name" value="SF2_C_priA"/>
    <property type="match status" value="1"/>
</dbReference>
<dbReference type="Pfam" id="PF00271">
    <property type="entry name" value="Helicase_C"/>
    <property type="match status" value="1"/>
</dbReference>
<dbReference type="GO" id="GO:0006270">
    <property type="term" value="P:DNA replication initiation"/>
    <property type="evidence" value="ECO:0007669"/>
    <property type="project" value="TreeGrafter"/>
</dbReference>
<organism evidence="15 16">
    <name type="scientific">Abyssibacter profundi</name>
    <dbReference type="NCBI Taxonomy" id="2182787"/>
    <lineage>
        <taxon>Bacteria</taxon>
        <taxon>Pseudomonadati</taxon>
        <taxon>Pseudomonadota</taxon>
        <taxon>Gammaproteobacteria</taxon>
        <taxon>Chromatiales</taxon>
        <taxon>Oceanococcaceae</taxon>
        <taxon>Abyssibacter</taxon>
    </lineage>
</organism>
<evidence type="ECO:0000256" key="1">
    <source>
        <dbReference type="ARBA" id="ARBA00022515"/>
    </source>
</evidence>
<feature type="binding site" evidence="12">
    <location>
        <position position="431"/>
    </location>
    <ligand>
        <name>Zn(2+)</name>
        <dbReference type="ChEBI" id="CHEBI:29105"/>
        <label>1</label>
    </ligand>
</feature>
<evidence type="ECO:0000256" key="9">
    <source>
        <dbReference type="ARBA" id="ARBA00023125"/>
    </source>
</evidence>
<protein>
    <recommendedName>
        <fullName evidence="12">Replication restart protein PriA</fullName>
    </recommendedName>
    <alternativeName>
        <fullName evidence="12">ATP-dependent DNA helicase PriA</fullName>
        <ecNumber evidence="12">5.6.2.4</ecNumber>
    </alternativeName>
    <alternativeName>
        <fullName evidence="12">DNA 3'-5' helicase PriA</fullName>
    </alternativeName>
</protein>
<evidence type="ECO:0000256" key="7">
    <source>
        <dbReference type="ARBA" id="ARBA00022833"/>
    </source>
</evidence>
<evidence type="ECO:0000256" key="8">
    <source>
        <dbReference type="ARBA" id="ARBA00022840"/>
    </source>
</evidence>
<dbReference type="SMART" id="SM00490">
    <property type="entry name" value="HELICc"/>
    <property type="match status" value="1"/>
</dbReference>
<dbReference type="SMART" id="SM00487">
    <property type="entry name" value="DEXDc"/>
    <property type="match status" value="1"/>
</dbReference>
<evidence type="ECO:0000256" key="12">
    <source>
        <dbReference type="HAMAP-Rule" id="MF_00983"/>
    </source>
</evidence>
<dbReference type="InterPro" id="IPR040498">
    <property type="entry name" value="PriA_CRR"/>
</dbReference>
<dbReference type="PANTHER" id="PTHR30580">
    <property type="entry name" value="PRIMOSOMAL PROTEIN N"/>
    <property type="match status" value="1"/>
</dbReference>
<dbReference type="PROSITE" id="PS51192">
    <property type="entry name" value="HELICASE_ATP_BIND_1"/>
    <property type="match status" value="1"/>
</dbReference>
<evidence type="ECO:0000256" key="6">
    <source>
        <dbReference type="ARBA" id="ARBA00022806"/>
    </source>
</evidence>